<feature type="region of interest" description="Disordered" evidence="7">
    <location>
        <begin position="532"/>
        <end position="552"/>
    </location>
</feature>
<dbReference type="SMART" id="SM00333">
    <property type="entry name" value="TUDOR"/>
    <property type="match status" value="1"/>
</dbReference>
<evidence type="ECO:0000256" key="2">
    <source>
        <dbReference type="ARBA" id="ARBA00008035"/>
    </source>
</evidence>
<feature type="domain" description="Tudor" evidence="8">
    <location>
        <begin position="373"/>
        <end position="431"/>
    </location>
</feature>
<dbReference type="InterPro" id="IPR024943">
    <property type="entry name" value="Enhancer_polycomb"/>
</dbReference>
<feature type="compositionally biased region" description="Basic and acidic residues" evidence="7">
    <location>
        <begin position="532"/>
        <end position="545"/>
    </location>
</feature>
<feature type="compositionally biased region" description="Polar residues" evidence="7">
    <location>
        <begin position="509"/>
        <end position="520"/>
    </location>
</feature>
<feature type="region of interest" description="Disordered" evidence="7">
    <location>
        <begin position="1155"/>
        <end position="1184"/>
    </location>
</feature>
<comment type="similarity">
    <text evidence="2 6">Belongs to the enhancer of polycomb family.</text>
</comment>
<dbReference type="Pfam" id="PF10513">
    <property type="entry name" value="EPL1"/>
    <property type="match status" value="1"/>
</dbReference>
<dbReference type="InterPro" id="IPR002999">
    <property type="entry name" value="Tudor"/>
</dbReference>
<keyword evidence="3 6" id="KW-0805">Transcription regulation</keyword>
<keyword evidence="5 6" id="KW-0539">Nucleus</keyword>
<organism evidence="9">
    <name type="scientific">Fagus sylvatica</name>
    <name type="common">Beechnut</name>
    <dbReference type="NCBI Taxonomy" id="28930"/>
    <lineage>
        <taxon>Eukaryota</taxon>
        <taxon>Viridiplantae</taxon>
        <taxon>Streptophyta</taxon>
        <taxon>Embryophyta</taxon>
        <taxon>Tracheophyta</taxon>
        <taxon>Spermatophyta</taxon>
        <taxon>Magnoliopsida</taxon>
        <taxon>eudicotyledons</taxon>
        <taxon>Gunneridae</taxon>
        <taxon>Pentapetalae</taxon>
        <taxon>rosids</taxon>
        <taxon>fabids</taxon>
        <taxon>Fagales</taxon>
        <taxon>Fagaceae</taxon>
        <taxon>Fagus</taxon>
    </lineage>
</organism>
<feature type="region of interest" description="Disordered" evidence="7">
    <location>
        <begin position="177"/>
        <end position="229"/>
    </location>
</feature>
<evidence type="ECO:0000256" key="4">
    <source>
        <dbReference type="ARBA" id="ARBA00023163"/>
    </source>
</evidence>
<dbReference type="EMBL" id="OIVN01000269">
    <property type="protein sequence ID" value="SPC77370.1"/>
    <property type="molecule type" value="Genomic_DNA"/>
</dbReference>
<reference evidence="9" key="1">
    <citation type="submission" date="2018-02" db="EMBL/GenBank/DDBJ databases">
        <authorList>
            <person name="Cohen D.B."/>
            <person name="Kent A.D."/>
        </authorList>
    </citation>
    <scope>NUCLEOTIDE SEQUENCE</scope>
</reference>
<sequence length="1709" mass="192511">MENSVENSHGAGIPKKSRSLDLKSLYKSGVTKEGEIKNLKRKKSGGEDGDERRNNKNDDGGDKKKKKKKSRKEVSLSSLKDDNDSTKKSADEVYSGQLSSASHDSKDLKESGLSSQKFNSGSGFNSVSLSLSDNVFRIPKRKRGFVGRKKFDGAQLLKPVGQSNGKVAFVDQVAKLSPDDSGSQVESSKVKRKKGFDEFKENRNSESNLARPSKDEEGSDGHLVVNNGDLLLKKSQRNRRKRKKLAPDCKSVVKEAVPLADNSIRLSDDSQEDDEENLEENAARMLSSRFDPSCTGFSSNSKASSLRSANGLSFLLSSGGDFVGRGSKSLSGSESASVDTAVRVLRPRKQHKEKGNSRKRRHFYEIFLGDLDAYWVLNRRIKVYWPLDQSWYYGLVNDYDKERKFHHVKYDDRDEEWIDLQNERFKLLLLPSEVPGKAERRKSVIRNRIPYGGKGGLKISKEKEKRDLTTDDDSCLGSYLDSEPIISWLARSTRRIKSSPSYAAKKQKTSGSSLHPVSSGLSDEAVHLHGCLDKSSSRRDKDKSKLSSNSELLERLPDTVRLERSAMESTTCFKDSKQPIVYFRRRFRKTDPELSNASEDNHVSSSAPELSHAYEDNHVYSSAPVSIASFGPLADGIRGFEGHDVSLGRLDSDVPLWPAVNVGLLDFYFPSIKSGQIRFELNFPVQLVLNDSFGAENFWLFRAVFLLQHGVMMTRWPKVQLEMLFVDNVVGLRFLLFEGCLMQAVALIALVLRVFHRPSDQGKYLDSQLPVTSIRCKFSCVQNLTKQLVFAFYNFSELNNSKWVYLDCKLKRHCMLTRQLPLSECTYDNIHAFQNGRNQLPLTSACGRPASIKGLRKRPRQGISVMGFATDCTYVNISQPSSNSNEMHRKVPPFALCFAAAPTFFLSLHLKLLMEHCAARISFRDHDSVEHPENLGSFLVDDSSSGEGCSKDTVGNNLKALSNDTACDEWLSRAKSEEKDRIKSPLKYQNGDVSVAGTSAGSRDSEKVGTDAIVQLQKWQSNQSESEQCALSPRPSVDRDKSNTSSHSFLNGLGVEIPSFNQFEKPENGELHSAQHSTDLSWNMNGGIIPSPNPTARRSTWHRNKNNSSSFGHLSHGWSDGKADVFQNGFGNGPKKPRTQVSYMLPFGGFDVNKHRSQQQKALPHKRIRRANEKRPADASRGSQRNLELLSCDANVLITLGDRGWRECGAQVVLELFDHNEWKLAVKISGTTKYSYKAHQFLQPGSTNRYTHAMMWKGGKDWILEFPDRSQWALFKEMHEECYNRNIRAALIKNIPIPGVYLIEENDDSGTEVAFVRSSSKYFRQVETDVDMALDPSRALYDMDSDDEQWILNNPSSSEIDDCGLGNISEEMFERTMDMFEKAAYAQQCDQFTSEEIEDLTDGVGPMDVIKTIYEHWRQKRQSKGMPLIRHLQPPLWERYQQQVKEWELALTKNNTNIPNGCQEKAAPIEKPPMFAFCLKPRGLEVPNKGSKQRSQRKFSVAGQSNAILGDQDGFHAFGRRLNGCAFADDKVVYPAHSYESLDDSPLPQSSPRMFSPRDASSTGFFSMSNDGFDRNHIPKLQRNKSKRFGMFAMNDQPMMISYNQRTIDKRNGIHRWNMGSSEWPRQRHYNLDGSQRHGIEQLDGSDLDEFRLRDASGAAQHAVNMAKLKRERAQRLLYRADLAIHKAVVALMTAEAIKASSEDLNGDG</sequence>
<evidence type="ECO:0000256" key="1">
    <source>
        <dbReference type="ARBA" id="ARBA00004123"/>
    </source>
</evidence>
<dbReference type="GO" id="GO:0005634">
    <property type="term" value="C:nucleus"/>
    <property type="evidence" value="ECO:0007669"/>
    <property type="project" value="UniProtKB-SubCell"/>
</dbReference>
<keyword evidence="4 6" id="KW-0804">Transcription</keyword>
<comment type="subcellular location">
    <subcellularLocation>
        <location evidence="1 6">Nucleus</location>
    </subcellularLocation>
</comment>
<feature type="compositionally biased region" description="Basic and acidic residues" evidence="7">
    <location>
        <begin position="195"/>
        <end position="204"/>
    </location>
</feature>
<feature type="compositionally biased region" description="Polar residues" evidence="7">
    <location>
        <begin position="112"/>
        <end position="128"/>
    </location>
</feature>
<gene>
    <name evidence="9" type="ORF">FSB_LOCUS5252</name>
</gene>
<feature type="compositionally biased region" description="Basic and acidic residues" evidence="7">
    <location>
        <begin position="79"/>
        <end position="91"/>
    </location>
</feature>
<accession>A0A2N9ERU2</accession>
<evidence type="ECO:0000259" key="8">
    <source>
        <dbReference type="SMART" id="SM00333"/>
    </source>
</evidence>
<feature type="region of interest" description="Disordered" evidence="7">
    <location>
        <begin position="1"/>
        <end position="128"/>
    </location>
</feature>
<feature type="region of interest" description="Disordered" evidence="7">
    <location>
        <begin position="499"/>
        <end position="520"/>
    </location>
</feature>
<feature type="region of interest" description="Disordered" evidence="7">
    <location>
        <begin position="1019"/>
        <end position="1048"/>
    </location>
</feature>
<feature type="compositionally biased region" description="Basic residues" evidence="7">
    <location>
        <begin position="1155"/>
        <end position="1169"/>
    </location>
</feature>
<protein>
    <recommendedName>
        <fullName evidence="6">Enhancer of polycomb-like protein</fullName>
    </recommendedName>
</protein>
<evidence type="ECO:0000256" key="5">
    <source>
        <dbReference type="ARBA" id="ARBA00023242"/>
    </source>
</evidence>
<name>A0A2N9ERU2_FAGSY</name>
<dbReference type="InterPro" id="IPR019542">
    <property type="entry name" value="Enhancer_polycomb-like_N"/>
</dbReference>
<evidence type="ECO:0000256" key="6">
    <source>
        <dbReference type="RuleBase" id="RU361124"/>
    </source>
</evidence>
<evidence type="ECO:0000256" key="3">
    <source>
        <dbReference type="ARBA" id="ARBA00023015"/>
    </source>
</evidence>
<dbReference type="PANTHER" id="PTHR14898">
    <property type="entry name" value="ENHANCER OF POLYCOMB"/>
    <property type="match status" value="1"/>
</dbReference>
<proteinExistence type="inferred from homology"/>
<feature type="compositionally biased region" description="Basic and acidic residues" evidence="7">
    <location>
        <begin position="30"/>
        <end position="62"/>
    </location>
</feature>
<evidence type="ECO:0000313" key="9">
    <source>
        <dbReference type="EMBL" id="SPC77370.1"/>
    </source>
</evidence>
<feature type="compositionally biased region" description="Polar residues" evidence="7">
    <location>
        <begin position="1019"/>
        <end position="1029"/>
    </location>
</feature>
<dbReference type="Gene3D" id="2.30.30.140">
    <property type="match status" value="1"/>
</dbReference>
<dbReference type="CDD" id="cd20404">
    <property type="entry name" value="Tudor_Agenet_AtEML-like"/>
    <property type="match status" value="1"/>
</dbReference>
<dbReference type="GO" id="GO:0035267">
    <property type="term" value="C:NuA4 histone acetyltransferase complex"/>
    <property type="evidence" value="ECO:0007669"/>
    <property type="project" value="InterPro"/>
</dbReference>
<dbReference type="GO" id="GO:0006357">
    <property type="term" value="P:regulation of transcription by RNA polymerase II"/>
    <property type="evidence" value="ECO:0007669"/>
    <property type="project" value="InterPro"/>
</dbReference>
<evidence type="ECO:0000256" key="7">
    <source>
        <dbReference type="SAM" id="MobiDB-lite"/>
    </source>
</evidence>